<evidence type="ECO:0000256" key="1">
    <source>
        <dbReference type="SAM" id="MobiDB-lite"/>
    </source>
</evidence>
<reference evidence="2" key="1">
    <citation type="submission" date="2021-03" db="EMBL/GenBank/DDBJ databases">
        <authorList>
            <person name="Li Z."/>
            <person name="Yang C."/>
        </authorList>
    </citation>
    <scope>NUCLEOTIDE SEQUENCE</scope>
    <source>
        <strain evidence="2">Dzin_1.0</strain>
        <tissue evidence="2">Leaf</tissue>
    </source>
</reference>
<reference evidence="2" key="2">
    <citation type="journal article" date="2022" name="Hortic Res">
        <title>The genome of Dioscorea zingiberensis sheds light on the biosynthesis, origin and evolution of the medicinally important diosgenin saponins.</title>
        <authorList>
            <person name="Li Y."/>
            <person name="Tan C."/>
            <person name="Li Z."/>
            <person name="Guo J."/>
            <person name="Li S."/>
            <person name="Chen X."/>
            <person name="Wang C."/>
            <person name="Dai X."/>
            <person name="Yang H."/>
            <person name="Song W."/>
            <person name="Hou L."/>
            <person name="Xu J."/>
            <person name="Tong Z."/>
            <person name="Xu A."/>
            <person name="Yuan X."/>
            <person name="Wang W."/>
            <person name="Yang Q."/>
            <person name="Chen L."/>
            <person name="Sun Z."/>
            <person name="Wang K."/>
            <person name="Pan B."/>
            <person name="Chen J."/>
            <person name="Bao Y."/>
            <person name="Liu F."/>
            <person name="Qi X."/>
            <person name="Gang D.R."/>
            <person name="Wen J."/>
            <person name="Li J."/>
        </authorList>
    </citation>
    <scope>NUCLEOTIDE SEQUENCE</scope>
    <source>
        <strain evidence="2">Dzin_1.0</strain>
    </source>
</reference>
<accession>A0A9D5BXN9</accession>
<name>A0A9D5BXN9_9LILI</name>
<comment type="caution">
    <text evidence="2">The sequence shown here is derived from an EMBL/GenBank/DDBJ whole genome shotgun (WGS) entry which is preliminary data.</text>
</comment>
<evidence type="ECO:0000313" key="3">
    <source>
        <dbReference type="Proteomes" id="UP001085076"/>
    </source>
</evidence>
<dbReference type="AlphaFoldDB" id="A0A9D5BXN9"/>
<protein>
    <recommendedName>
        <fullName evidence="4">CUE domain-containing protein</fullName>
    </recommendedName>
</protein>
<feature type="region of interest" description="Disordered" evidence="1">
    <location>
        <begin position="1"/>
        <end position="26"/>
    </location>
</feature>
<dbReference type="EMBL" id="JAGGNH010000009">
    <property type="protein sequence ID" value="KAJ0962751.1"/>
    <property type="molecule type" value="Genomic_DNA"/>
</dbReference>
<dbReference type="Proteomes" id="UP001085076">
    <property type="component" value="Miscellaneous, Linkage group lg09"/>
</dbReference>
<organism evidence="2 3">
    <name type="scientific">Dioscorea zingiberensis</name>
    <dbReference type="NCBI Taxonomy" id="325984"/>
    <lineage>
        <taxon>Eukaryota</taxon>
        <taxon>Viridiplantae</taxon>
        <taxon>Streptophyta</taxon>
        <taxon>Embryophyta</taxon>
        <taxon>Tracheophyta</taxon>
        <taxon>Spermatophyta</taxon>
        <taxon>Magnoliopsida</taxon>
        <taxon>Liliopsida</taxon>
        <taxon>Dioscoreales</taxon>
        <taxon>Dioscoreaceae</taxon>
        <taxon>Dioscorea</taxon>
    </lineage>
</organism>
<evidence type="ECO:0000313" key="2">
    <source>
        <dbReference type="EMBL" id="KAJ0962751.1"/>
    </source>
</evidence>
<evidence type="ECO:0008006" key="4">
    <source>
        <dbReference type="Google" id="ProtNLM"/>
    </source>
</evidence>
<proteinExistence type="predicted"/>
<sequence>MCRSSTCPLVPASKIGQHSDSSDMHTPFHEEAVGFEDFGAVNDHALIMETLCSMFPDISVESLAEVFHVNMGEDFDSGDLPQTSEMRSNFDPALLKG</sequence>
<feature type="region of interest" description="Disordered" evidence="1">
    <location>
        <begin position="75"/>
        <end position="97"/>
    </location>
</feature>
<dbReference type="OrthoDB" id="769720at2759"/>
<keyword evidence="3" id="KW-1185">Reference proteome</keyword>
<gene>
    <name evidence="2" type="ORF">J5N97_027873</name>
</gene>